<accession>A0ABS8PBT0</accession>
<dbReference type="EC" id="1.1.1.37" evidence="7"/>
<dbReference type="Gene3D" id="3.90.110.10">
    <property type="entry name" value="Lactate dehydrogenase/glycoside hydrolase, family 4, C-terminal"/>
    <property type="match status" value="1"/>
</dbReference>
<evidence type="ECO:0000313" key="8">
    <source>
        <dbReference type="Proteomes" id="UP001199469"/>
    </source>
</evidence>
<dbReference type="PANTHER" id="PTHR43128:SF16">
    <property type="entry name" value="L-LACTATE DEHYDROGENASE"/>
    <property type="match status" value="1"/>
</dbReference>
<evidence type="ECO:0000256" key="3">
    <source>
        <dbReference type="ARBA" id="ARBA00023027"/>
    </source>
</evidence>
<organism evidence="7 8">
    <name type="scientific">Actinomycetospora endophytica</name>
    <dbReference type="NCBI Taxonomy" id="2291215"/>
    <lineage>
        <taxon>Bacteria</taxon>
        <taxon>Bacillati</taxon>
        <taxon>Actinomycetota</taxon>
        <taxon>Actinomycetes</taxon>
        <taxon>Pseudonocardiales</taxon>
        <taxon>Pseudonocardiaceae</taxon>
        <taxon>Actinomycetospora</taxon>
    </lineage>
</organism>
<dbReference type="RefSeq" id="WP_230737058.1">
    <property type="nucleotide sequence ID" value="NZ_JAJNDB010000004.1"/>
</dbReference>
<comment type="similarity">
    <text evidence="1">Belongs to the LDH/MDH superfamily. LDH family.</text>
</comment>
<reference evidence="7 8" key="1">
    <citation type="submission" date="2021-11" db="EMBL/GenBank/DDBJ databases">
        <title>Draft genome sequence of Actinomycetospora sp. SF1 isolated from the rhizosphere soil.</title>
        <authorList>
            <person name="Duangmal K."/>
            <person name="Chantavorakit T."/>
        </authorList>
    </citation>
    <scope>NUCLEOTIDE SEQUENCE [LARGE SCALE GENOMIC DNA]</scope>
    <source>
        <strain evidence="7 8">TBRC 5722</strain>
    </source>
</reference>
<feature type="domain" description="Lactate/malate dehydrogenase C-terminal" evidence="6">
    <location>
        <begin position="276"/>
        <end position="431"/>
    </location>
</feature>
<keyword evidence="2 7" id="KW-0560">Oxidoreductase</keyword>
<dbReference type="InterPro" id="IPR022383">
    <property type="entry name" value="Lactate/malate_DH_C"/>
</dbReference>
<dbReference type="InterPro" id="IPR001236">
    <property type="entry name" value="Lactate/malate_DH_N"/>
</dbReference>
<evidence type="ECO:0000259" key="6">
    <source>
        <dbReference type="Pfam" id="PF02866"/>
    </source>
</evidence>
<feature type="region of interest" description="Disordered" evidence="4">
    <location>
        <begin position="1"/>
        <end position="128"/>
    </location>
</feature>
<dbReference type="InterPro" id="IPR001557">
    <property type="entry name" value="L-lactate/malate_DH"/>
</dbReference>
<comment type="caution">
    <text evidence="7">The sequence shown here is derived from an EMBL/GenBank/DDBJ whole genome shotgun (WGS) entry which is preliminary data.</text>
</comment>
<evidence type="ECO:0000259" key="5">
    <source>
        <dbReference type="Pfam" id="PF00056"/>
    </source>
</evidence>
<evidence type="ECO:0000313" key="7">
    <source>
        <dbReference type="EMBL" id="MCD2195713.1"/>
    </source>
</evidence>
<evidence type="ECO:0000256" key="2">
    <source>
        <dbReference type="ARBA" id="ARBA00023002"/>
    </source>
</evidence>
<dbReference type="InterPro" id="IPR036291">
    <property type="entry name" value="NAD(P)-bd_dom_sf"/>
</dbReference>
<name>A0ABS8PBT0_9PSEU</name>
<protein>
    <submittedName>
        <fullName evidence="7">Malate dehydrogenase</fullName>
        <ecNumber evidence="7">1.1.1.37</ecNumber>
    </submittedName>
</protein>
<dbReference type="SUPFAM" id="SSF51735">
    <property type="entry name" value="NAD(P)-binding Rossmann-fold domains"/>
    <property type="match status" value="1"/>
</dbReference>
<dbReference type="PANTHER" id="PTHR43128">
    <property type="entry name" value="L-2-HYDROXYCARBOXYLATE DEHYDROGENASE (NAD(P)(+))"/>
    <property type="match status" value="1"/>
</dbReference>
<proteinExistence type="inferred from homology"/>
<evidence type="ECO:0000256" key="4">
    <source>
        <dbReference type="SAM" id="MobiDB-lite"/>
    </source>
</evidence>
<feature type="domain" description="Lactate/malate dehydrogenase N-terminal" evidence="5">
    <location>
        <begin position="132"/>
        <end position="271"/>
    </location>
</feature>
<feature type="compositionally biased region" description="Low complexity" evidence="4">
    <location>
        <begin position="55"/>
        <end position="75"/>
    </location>
</feature>
<keyword evidence="8" id="KW-1185">Reference proteome</keyword>
<sequence length="439" mass="45082">MSVWGTEDVEAAAQRGATLRVGPGDVVTPLARERAAELGVTIGEADAADRPHPPSSGTTDRPTPTRTSATTAGARRNGHGAPPPSPTSPVPPLPSGTGGPVRSMHPPSGALFRRGAPLPADLTRHDDGPTGRVVVVGAGQVGMIAAMRLADADAFDEVVLVDIDEGRAAGIALDLTHTAALSDFATRIRGVGTVEEAGAADYVVITAGRPRTPGMSRADLVGTNAAIVGDVARRVAATSPQAVLVVVTNPLDEMTQHAWVSAGFPSDRVIGMAGVLDTVRFRALIALESTGRAGAVDAIALGSHGEEMVIPLSRVRVGGRPVAEVVPPARVNAVVDRARGSGAEVVGLLRSGSAFLAPGMSAARMVLAMARETGEVMSAAVLADGSYGIRDVYLGLPVRLAKHGLREIVRLDLAPEELAALREAGERIRERLGSMARAS</sequence>
<dbReference type="Pfam" id="PF02866">
    <property type="entry name" value="Ldh_1_C"/>
    <property type="match status" value="1"/>
</dbReference>
<keyword evidence="3" id="KW-0520">NAD</keyword>
<dbReference type="GO" id="GO:0030060">
    <property type="term" value="F:L-malate dehydrogenase (NAD+) activity"/>
    <property type="evidence" value="ECO:0007669"/>
    <property type="project" value="UniProtKB-EC"/>
</dbReference>
<feature type="compositionally biased region" description="Pro residues" evidence="4">
    <location>
        <begin position="81"/>
        <end position="94"/>
    </location>
</feature>
<dbReference type="NCBIfam" id="NF004863">
    <property type="entry name" value="PRK06223.1"/>
    <property type="match status" value="1"/>
</dbReference>
<dbReference type="Proteomes" id="UP001199469">
    <property type="component" value="Unassembled WGS sequence"/>
</dbReference>
<dbReference type="Gene3D" id="3.40.50.720">
    <property type="entry name" value="NAD(P)-binding Rossmann-like Domain"/>
    <property type="match status" value="1"/>
</dbReference>
<dbReference type="EMBL" id="JAJNDB010000004">
    <property type="protein sequence ID" value="MCD2195713.1"/>
    <property type="molecule type" value="Genomic_DNA"/>
</dbReference>
<dbReference type="InterPro" id="IPR015955">
    <property type="entry name" value="Lactate_DH/Glyco_Ohase_4_C"/>
</dbReference>
<dbReference type="SUPFAM" id="SSF56327">
    <property type="entry name" value="LDH C-terminal domain-like"/>
    <property type="match status" value="1"/>
</dbReference>
<dbReference type="PRINTS" id="PR00086">
    <property type="entry name" value="LLDHDRGNASE"/>
</dbReference>
<dbReference type="Pfam" id="PF00056">
    <property type="entry name" value="Ldh_1_N"/>
    <property type="match status" value="1"/>
</dbReference>
<evidence type="ECO:0000256" key="1">
    <source>
        <dbReference type="ARBA" id="ARBA00006054"/>
    </source>
</evidence>
<gene>
    <name evidence="7" type="ORF">LQ327_20285</name>
</gene>